<feature type="region of interest" description="Disordered" evidence="1">
    <location>
        <begin position="1"/>
        <end position="180"/>
    </location>
</feature>
<organism evidence="2 3">
    <name type="scientific">Oikopleura dioica</name>
    <name type="common">Tunicate</name>
    <dbReference type="NCBI Taxonomy" id="34765"/>
    <lineage>
        <taxon>Eukaryota</taxon>
        <taxon>Metazoa</taxon>
        <taxon>Chordata</taxon>
        <taxon>Tunicata</taxon>
        <taxon>Appendicularia</taxon>
        <taxon>Copelata</taxon>
        <taxon>Oikopleuridae</taxon>
        <taxon>Oikopleura</taxon>
    </lineage>
</organism>
<dbReference type="EMBL" id="OU015567">
    <property type="protein sequence ID" value="CAG5114049.1"/>
    <property type="molecule type" value="Genomic_DNA"/>
</dbReference>
<gene>
    <name evidence="2" type="ORF">OKIOD_LOCUS16896</name>
</gene>
<reference evidence="2 3" key="1">
    <citation type="submission" date="2021-04" db="EMBL/GenBank/DDBJ databases">
        <authorList>
            <person name="Bliznina A."/>
        </authorList>
    </citation>
    <scope>NUCLEOTIDE SEQUENCE [LARGE SCALE GENOMIC DNA]</scope>
</reference>
<accession>A0ABN7TE09</accession>
<feature type="compositionally biased region" description="Polar residues" evidence="1">
    <location>
        <begin position="35"/>
        <end position="44"/>
    </location>
</feature>
<feature type="compositionally biased region" description="Basic and acidic residues" evidence="1">
    <location>
        <begin position="97"/>
        <end position="135"/>
    </location>
</feature>
<sequence length="529" mass="58948">MPFLPPQPPPRENGKPRNDDDESDSNENKSSDSDINANSTPQSSDLHDEQSAESKIEESANEKAPEGDSSAQEKKSDDTEETLADALRKLISHRFKQKVDQQRNKKITENQPEEPEKKPEPQKKSLLKNSEKTLSRESTSSRSSRGSKKSMPNSQRSQSSRKSHLGARRESSATSAFDFNSDSELSDYAVEVEIRSACSDYSYDEWIEDSNDSDDGGDPFNLETFKSMPNIKTIREPHSETLSSLPDKKEPVQKSVDFAHEKVNIGNRKVWKRNSNVGLARHSFANIGDAQRAYTLSRDPSRDSFASYTGNMIPNYGLYGPNTVQSKSLSRMDSYDPGNVSESAMSSASSHFTKIFQPPKSKPPPIPMPFAERTIYVHVKNEKELEPEKTEKVSIFGQRVAISSGAKKAISSASRTVSMESEYNPVPVPLPTGQEISAIWASNMQYPSAPAVKYKNELQESYCKISQEEFAKKNKIGKDEILAVLDLPGLTATEISASRNPKKSRRSKKDLVIKPITITVEKTCTKVEH</sequence>
<evidence type="ECO:0000256" key="1">
    <source>
        <dbReference type="SAM" id="MobiDB-lite"/>
    </source>
</evidence>
<name>A0ABN7TE09_OIKDI</name>
<evidence type="ECO:0000313" key="2">
    <source>
        <dbReference type="EMBL" id="CAG5114049.1"/>
    </source>
</evidence>
<feature type="compositionally biased region" description="Pro residues" evidence="1">
    <location>
        <begin position="1"/>
        <end position="11"/>
    </location>
</feature>
<evidence type="ECO:0000313" key="3">
    <source>
        <dbReference type="Proteomes" id="UP001158576"/>
    </source>
</evidence>
<protein>
    <submittedName>
        <fullName evidence="2">Oidioi.mRNA.OKI2018_I69.chr2.g8131.t1.cds</fullName>
    </submittedName>
</protein>
<proteinExistence type="predicted"/>
<dbReference type="Proteomes" id="UP001158576">
    <property type="component" value="Chromosome 2"/>
</dbReference>
<keyword evidence="3" id="KW-1185">Reference proteome</keyword>
<feature type="compositionally biased region" description="Basic and acidic residues" evidence="1">
    <location>
        <begin position="45"/>
        <end position="77"/>
    </location>
</feature>